<proteinExistence type="predicted"/>
<dbReference type="Pfam" id="PF02518">
    <property type="entry name" value="HATPase_c"/>
    <property type="match status" value="1"/>
</dbReference>
<dbReference type="Proteomes" id="UP000239917">
    <property type="component" value="Unassembled WGS sequence"/>
</dbReference>
<dbReference type="EC" id="2.7.13.3" evidence="4"/>
<keyword evidence="5" id="KW-1003">Cell membrane</keyword>
<dbReference type="Pfam" id="PF01590">
    <property type="entry name" value="GAF"/>
    <property type="match status" value="2"/>
</dbReference>
<keyword evidence="8" id="KW-0547">Nucleotide-binding</keyword>
<dbReference type="Gene3D" id="3.30.450.40">
    <property type="match status" value="2"/>
</dbReference>
<dbReference type="GO" id="GO:0045121">
    <property type="term" value="C:membrane raft"/>
    <property type="evidence" value="ECO:0007669"/>
    <property type="project" value="UniProtKB-SubCell"/>
</dbReference>
<evidence type="ECO:0000256" key="6">
    <source>
        <dbReference type="ARBA" id="ARBA00022553"/>
    </source>
</evidence>
<dbReference type="CDD" id="cd00082">
    <property type="entry name" value="HisKA"/>
    <property type="match status" value="1"/>
</dbReference>
<dbReference type="Pfam" id="PF08447">
    <property type="entry name" value="PAS_3"/>
    <property type="match status" value="1"/>
</dbReference>
<dbReference type="InterPro" id="IPR035965">
    <property type="entry name" value="PAS-like_dom_sf"/>
</dbReference>
<protein>
    <recommendedName>
        <fullName evidence="4">histidine kinase</fullName>
        <ecNumber evidence="4">2.7.13.3</ecNumber>
    </recommendedName>
</protein>
<dbReference type="FunFam" id="1.10.287.130:FF:000001">
    <property type="entry name" value="Two-component sensor histidine kinase"/>
    <property type="match status" value="1"/>
</dbReference>
<dbReference type="Gene3D" id="3.30.450.20">
    <property type="entry name" value="PAS domain"/>
    <property type="match status" value="1"/>
</dbReference>
<evidence type="ECO:0000256" key="12">
    <source>
        <dbReference type="ARBA" id="ARBA00023136"/>
    </source>
</evidence>
<dbReference type="InterPro" id="IPR036890">
    <property type="entry name" value="HATPase_C_sf"/>
</dbReference>
<evidence type="ECO:0000256" key="1">
    <source>
        <dbReference type="ARBA" id="ARBA00000085"/>
    </source>
</evidence>
<dbReference type="InterPro" id="IPR003661">
    <property type="entry name" value="HisK_dim/P_dom"/>
</dbReference>
<dbReference type="PROSITE" id="PS50109">
    <property type="entry name" value="HIS_KIN"/>
    <property type="match status" value="1"/>
</dbReference>
<dbReference type="EMBL" id="PSSX01000004">
    <property type="protein sequence ID" value="PPI84886.1"/>
    <property type="molecule type" value="Genomic_DNA"/>
</dbReference>
<evidence type="ECO:0000256" key="4">
    <source>
        <dbReference type="ARBA" id="ARBA00012438"/>
    </source>
</evidence>
<evidence type="ECO:0000256" key="9">
    <source>
        <dbReference type="ARBA" id="ARBA00022777"/>
    </source>
</evidence>
<evidence type="ECO:0000256" key="2">
    <source>
        <dbReference type="ARBA" id="ARBA00004236"/>
    </source>
</evidence>
<evidence type="ECO:0000256" key="5">
    <source>
        <dbReference type="ARBA" id="ARBA00022475"/>
    </source>
</evidence>
<keyword evidence="10" id="KW-0067">ATP-binding</keyword>
<dbReference type="InterPro" id="IPR029016">
    <property type="entry name" value="GAF-like_dom_sf"/>
</dbReference>
<dbReference type="PROSITE" id="PS50112">
    <property type="entry name" value="PAS"/>
    <property type="match status" value="1"/>
</dbReference>
<evidence type="ECO:0000256" key="11">
    <source>
        <dbReference type="ARBA" id="ARBA00023012"/>
    </source>
</evidence>
<gene>
    <name evidence="15" type="ORF">KEHDKFFH_06675</name>
</gene>
<dbReference type="PANTHER" id="PTHR43711">
    <property type="entry name" value="TWO-COMPONENT HISTIDINE KINASE"/>
    <property type="match status" value="1"/>
</dbReference>
<dbReference type="Gene3D" id="3.30.565.10">
    <property type="entry name" value="Histidine kinase-like ATPase, C-terminal domain"/>
    <property type="match status" value="1"/>
</dbReference>
<comment type="subcellular location">
    <subcellularLocation>
        <location evidence="2">Cell membrane</location>
    </subcellularLocation>
    <subcellularLocation>
        <location evidence="3">Membrane raft</location>
        <topology evidence="3">Multi-pass membrane protein</topology>
    </subcellularLocation>
</comment>
<evidence type="ECO:0000256" key="8">
    <source>
        <dbReference type="ARBA" id="ARBA00022741"/>
    </source>
</evidence>
<feature type="domain" description="PAS" evidence="14">
    <location>
        <begin position="352"/>
        <end position="405"/>
    </location>
</feature>
<keyword evidence="6" id="KW-0597">Phosphoprotein</keyword>
<evidence type="ECO:0000256" key="10">
    <source>
        <dbReference type="ARBA" id="ARBA00022840"/>
    </source>
</evidence>
<dbReference type="SUPFAM" id="SSF47384">
    <property type="entry name" value="Homodimeric domain of signal transducing histidine kinase"/>
    <property type="match status" value="1"/>
</dbReference>
<comment type="caution">
    <text evidence="15">The sequence shown here is derived from an EMBL/GenBank/DDBJ whole genome shotgun (WGS) entry which is preliminary data.</text>
</comment>
<dbReference type="InterPro" id="IPR003018">
    <property type="entry name" value="GAF"/>
</dbReference>
<dbReference type="InterPro" id="IPR004358">
    <property type="entry name" value="Sig_transdc_His_kin-like_C"/>
</dbReference>
<keyword evidence="16" id="KW-1185">Reference proteome</keyword>
<reference evidence="15 16" key="1">
    <citation type="submission" date="2018-01" db="EMBL/GenBank/DDBJ databases">
        <title>Complete genome sequences of the type strains of Marinobacter flavimaris and Marinobacter maroccanus.</title>
        <authorList>
            <person name="Palau M."/>
            <person name="Boujida N."/>
            <person name="Manresa A."/>
            <person name="Minana-Galbis D."/>
        </authorList>
    </citation>
    <scope>NUCLEOTIDE SEQUENCE [LARGE SCALE GENOMIC DNA]</scope>
    <source>
        <strain evidence="15 16">N4</strain>
    </source>
</reference>
<dbReference type="CDD" id="cd00130">
    <property type="entry name" value="PAS"/>
    <property type="match status" value="1"/>
</dbReference>
<dbReference type="SMART" id="SM00388">
    <property type="entry name" value="HisKA"/>
    <property type="match status" value="1"/>
</dbReference>
<dbReference type="AlphaFoldDB" id="A0A2S5ZBX0"/>
<name>A0A2S5ZBX0_9GAMM</name>
<dbReference type="Gene3D" id="1.10.287.130">
    <property type="match status" value="1"/>
</dbReference>
<evidence type="ECO:0000313" key="16">
    <source>
        <dbReference type="Proteomes" id="UP000239917"/>
    </source>
</evidence>
<keyword evidence="11" id="KW-0902">Two-component regulatory system</keyword>
<evidence type="ECO:0000256" key="3">
    <source>
        <dbReference type="ARBA" id="ARBA00004314"/>
    </source>
</evidence>
<dbReference type="GO" id="GO:0005524">
    <property type="term" value="F:ATP binding"/>
    <property type="evidence" value="ECO:0007669"/>
    <property type="project" value="UniProtKB-KW"/>
</dbReference>
<dbReference type="InterPro" id="IPR000014">
    <property type="entry name" value="PAS"/>
</dbReference>
<dbReference type="SUPFAM" id="SSF55785">
    <property type="entry name" value="PYP-like sensor domain (PAS domain)"/>
    <property type="match status" value="1"/>
</dbReference>
<dbReference type="CDD" id="cd16922">
    <property type="entry name" value="HATPase_EvgS-ArcB-TorS-like"/>
    <property type="match status" value="1"/>
</dbReference>
<dbReference type="InterPro" id="IPR013655">
    <property type="entry name" value="PAS_fold_3"/>
</dbReference>
<dbReference type="InterPro" id="IPR005467">
    <property type="entry name" value="His_kinase_dom"/>
</dbReference>
<dbReference type="PRINTS" id="PR00344">
    <property type="entry name" value="BCTRLSENSOR"/>
</dbReference>
<evidence type="ECO:0000256" key="7">
    <source>
        <dbReference type="ARBA" id="ARBA00022679"/>
    </source>
</evidence>
<dbReference type="SUPFAM" id="SSF55781">
    <property type="entry name" value="GAF domain-like"/>
    <property type="match status" value="2"/>
</dbReference>
<dbReference type="InterPro" id="IPR003594">
    <property type="entry name" value="HATPase_dom"/>
</dbReference>
<accession>A0A2S5ZBX0</accession>
<comment type="catalytic activity">
    <reaction evidence="1">
        <text>ATP + protein L-histidine = ADP + protein N-phospho-L-histidine.</text>
        <dbReference type="EC" id="2.7.13.3"/>
    </reaction>
</comment>
<dbReference type="PANTHER" id="PTHR43711:SF1">
    <property type="entry name" value="HISTIDINE KINASE 1"/>
    <property type="match status" value="1"/>
</dbReference>
<keyword evidence="12" id="KW-0472">Membrane</keyword>
<dbReference type="SMART" id="SM00387">
    <property type="entry name" value="HATPase_c"/>
    <property type="match status" value="1"/>
</dbReference>
<dbReference type="SMART" id="SM00065">
    <property type="entry name" value="GAF"/>
    <property type="match status" value="2"/>
</dbReference>
<dbReference type="InterPro" id="IPR050736">
    <property type="entry name" value="Sensor_HK_Regulatory"/>
</dbReference>
<feature type="domain" description="Histidine kinase" evidence="13">
    <location>
        <begin position="463"/>
        <end position="682"/>
    </location>
</feature>
<keyword evidence="7" id="KW-0808">Transferase</keyword>
<dbReference type="GO" id="GO:0000155">
    <property type="term" value="F:phosphorelay sensor kinase activity"/>
    <property type="evidence" value="ECO:0007669"/>
    <property type="project" value="InterPro"/>
</dbReference>
<dbReference type="OrthoDB" id="9804645at2"/>
<dbReference type="SUPFAM" id="SSF55874">
    <property type="entry name" value="ATPase domain of HSP90 chaperone/DNA topoisomerase II/histidine kinase"/>
    <property type="match status" value="1"/>
</dbReference>
<evidence type="ECO:0000259" key="13">
    <source>
        <dbReference type="PROSITE" id="PS50109"/>
    </source>
</evidence>
<dbReference type="FunFam" id="3.30.565.10:FF:000023">
    <property type="entry name" value="PAS domain-containing sensor histidine kinase"/>
    <property type="match status" value="1"/>
</dbReference>
<sequence length="689" mass="77012">MKTPDLPPDEAHRLCALDELKLLDTPPEERFDRLTRLAARTFDIPIALVSLIDSNRQWFKSRHGLEAPETARDISFCGHAILREESLVIENALNDERFVDNPLVTGEPNIRFYAGAPLHDRHGHRVGTLCVIDRKPRSFSDDDEATLRDLADLVEREFGLGELGNFYDERNRALNLLTEIALDTQGDASQRVTRALEIACNYLGLETGIVSRITGGAYTVHWHFTHLQDTLTNGTTIPLERTYCSLMVATGQVLAIDHMGQSAYRNHICYRVFGLESYLAAPVWIDGEIFGTINFSSRQPRQTQFSATERMFVTLLARWVADTIYQQQHTETLNKLVTQTPGMLYQYRLWPDGHSSFPYTSPGIQDIYGVLGEEVASDASPVFDRIHPDDLAGVAESIQRSAESLEQWQHQYRIRWKTGGWHWVEGLARPEPLPDGSILWHGYISDVHERHKIDEMKNQFISTVSHELRTPLTSISGSLGLILGGATGPVTQKTTQMLDIARRNTDQLRRLIDDLLDIEKLVTGNMTIDASVQDLEHAVRAALEEIQPLANQHNIEIQLSNANPGVRASFDGTRLTQALSNLLSNAIKFSPEGDIVDVGIRQSGTRIRLEVRDRGPGVPESFRDRIFQKFAQANASSSRSKEGTGLGLAITRELMHAMGGEVGFDSEEGKGTCFWLSLPLADADNKGAT</sequence>
<dbReference type="RefSeq" id="WP_104321192.1">
    <property type="nucleotide sequence ID" value="NZ_PSSX01000004.1"/>
</dbReference>
<organism evidence="15 16">
    <name type="scientific">Marinobacter maroccanus</name>
    <dbReference type="NCBI Taxonomy" id="2055143"/>
    <lineage>
        <taxon>Bacteria</taxon>
        <taxon>Pseudomonadati</taxon>
        <taxon>Pseudomonadota</taxon>
        <taxon>Gammaproteobacteria</taxon>
        <taxon>Pseudomonadales</taxon>
        <taxon>Marinobacteraceae</taxon>
        <taxon>Marinobacter</taxon>
    </lineage>
</organism>
<keyword evidence="9 15" id="KW-0418">Kinase</keyword>
<dbReference type="InterPro" id="IPR036097">
    <property type="entry name" value="HisK_dim/P_sf"/>
</dbReference>
<evidence type="ECO:0000313" key="15">
    <source>
        <dbReference type="EMBL" id="PPI84886.1"/>
    </source>
</evidence>
<dbReference type="GO" id="GO:0005886">
    <property type="term" value="C:plasma membrane"/>
    <property type="evidence" value="ECO:0007669"/>
    <property type="project" value="UniProtKB-SubCell"/>
</dbReference>
<evidence type="ECO:0000259" key="14">
    <source>
        <dbReference type="PROSITE" id="PS50112"/>
    </source>
</evidence>
<dbReference type="Pfam" id="PF00512">
    <property type="entry name" value="HisKA"/>
    <property type="match status" value="1"/>
</dbReference>